<evidence type="ECO:0000313" key="2">
    <source>
        <dbReference type="Proteomes" id="UP000291084"/>
    </source>
</evidence>
<reference evidence="1 2" key="1">
    <citation type="journal article" date="2015" name="Sci. Rep.">
        <title>The power of single molecule real-time sequencing technology in the de novo assembly of a eukaryotic genome.</title>
        <authorList>
            <person name="Sakai H."/>
            <person name="Naito K."/>
            <person name="Ogiso-Tanaka E."/>
            <person name="Takahashi Y."/>
            <person name="Iseki K."/>
            <person name="Muto C."/>
            <person name="Satou K."/>
            <person name="Teruya K."/>
            <person name="Shiroma A."/>
            <person name="Shimoji M."/>
            <person name="Hirano T."/>
            <person name="Itoh T."/>
            <person name="Kaga A."/>
            <person name="Tomooka N."/>
        </authorList>
    </citation>
    <scope>NUCLEOTIDE SEQUENCE [LARGE SCALE GENOMIC DNA]</scope>
    <source>
        <strain evidence="2">cv. Shumari</strain>
    </source>
</reference>
<protein>
    <submittedName>
        <fullName evidence="1">Uncharacterized protein</fullName>
    </submittedName>
</protein>
<dbReference type="Proteomes" id="UP000291084">
    <property type="component" value="Chromosome 6"/>
</dbReference>
<proteinExistence type="predicted"/>
<evidence type="ECO:0000313" key="1">
    <source>
        <dbReference type="EMBL" id="BAT89327.1"/>
    </source>
</evidence>
<keyword evidence="2" id="KW-1185">Reference proteome</keyword>
<accession>A0A0S3S908</accession>
<dbReference type="EMBL" id="AP015039">
    <property type="protein sequence ID" value="BAT89327.1"/>
    <property type="molecule type" value="Genomic_DNA"/>
</dbReference>
<dbReference type="AlphaFoldDB" id="A0A0S3S908"/>
<gene>
    <name evidence="1" type="primary">Vigan.06G025700</name>
    <name evidence="1" type="ORF">VIGAN_06025700</name>
</gene>
<feature type="non-terminal residue" evidence="1">
    <location>
        <position position="1"/>
    </location>
</feature>
<sequence>VLFSKHTPRPHILQQRRDHRVESTWPHCKIQQSIGNHLWNWSEVMKGTTLLSHCKAWFPFKKKLPRSLIEMESHFMFSFSLVQNF</sequence>
<name>A0A0S3S908_PHAAN</name>
<organism evidence="1 2">
    <name type="scientific">Vigna angularis var. angularis</name>
    <dbReference type="NCBI Taxonomy" id="157739"/>
    <lineage>
        <taxon>Eukaryota</taxon>
        <taxon>Viridiplantae</taxon>
        <taxon>Streptophyta</taxon>
        <taxon>Embryophyta</taxon>
        <taxon>Tracheophyta</taxon>
        <taxon>Spermatophyta</taxon>
        <taxon>Magnoliopsida</taxon>
        <taxon>eudicotyledons</taxon>
        <taxon>Gunneridae</taxon>
        <taxon>Pentapetalae</taxon>
        <taxon>rosids</taxon>
        <taxon>fabids</taxon>
        <taxon>Fabales</taxon>
        <taxon>Fabaceae</taxon>
        <taxon>Papilionoideae</taxon>
        <taxon>50 kb inversion clade</taxon>
        <taxon>NPAAA clade</taxon>
        <taxon>indigoferoid/millettioid clade</taxon>
        <taxon>Phaseoleae</taxon>
        <taxon>Vigna</taxon>
    </lineage>
</organism>